<gene>
    <name evidence="1" type="ORF">LJ656_24585</name>
</gene>
<protein>
    <recommendedName>
        <fullName evidence="3">Sulfotransferase family protein</fullName>
    </recommendedName>
</protein>
<name>A0ABS8K0S3_9BURK</name>
<dbReference type="RefSeq" id="WP_230512133.1">
    <property type="nucleotide sequence ID" value="NZ_JAJITD010000013.1"/>
</dbReference>
<reference evidence="1 2" key="1">
    <citation type="submission" date="2021-11" db="EMBL/GenBank/DDBJ databases">
        <authorList>
            <person name="Oh E.-T."/>
            <person name="Kim S.-B."/>
        </authorList>
    </citation>
    <scope>NUCLEOTIDE SEQUENCE [LARGE SCALE GENOMIC DNA]</scope>
    <source>
        <strain evidence="1 2">MMS20-SJTR3</strain>
    </source>
</reference>
<dbReference type="SUPFAM" id="SSF52540">
    <property type="entry name" value="P-loop containing nucleoside triphosphate hydrolases"/>
    <property type="match status" value="1"/>
</dbReference>
<dbReference type="Proteomes" id="UP001431019">
    <property type="component" value="Unassembled WGS sequence"/>
</dbReference>
<accession>A0ABS8K0S3</accession>
<proteinExistence type="predicted"/>
<dbReference type="InterPro" id="IPR027417">
    <property type="entry name" value="P-loop_NTPase"/>
</dbReference>
<dbReference type="PANTHER" id="PTHR48419:SF1">
    <property type="entry name" value="SULFOTRANSFERASE DOMAIN-CONTAINING PROTEIN"/>
    <property type="match status" value="1"/>
</dbReference>
<dbReference type="EMBL" id="JAJITD010000013">
    <property type="protein sequence ID" value="MCC8395766.1"/>
    <property type="molecule type" value="Genomic_DNA"/>
</dbReference>
<comment type="caution">
    <text evidence="1">The sequence shown here is derived from an EMBL/GenBank/DDBJ whole genome shotgun (WGS) entry which is preliminary data.</text>
</comment>
<dbReference type="PANTHER" id="PTHR48419">
    <property type="entry name" value="SULFOTRANSFERASE DOMAIN-CONTAINING PROTEIN"/>
    <property type="match status" value="1"/>
</dbReference>
<organism evidence="1 2">
    <name type="scientific">Paraburkholderia sejongensis</name>
    <dbReference type="NCBI Taxonomy" id="2886946"/>
    <lineage>
        <taxon>Bacteria</taxon>
        <taxon>Pseudomonadati</taxon>
        <taxon>Pseudomonadota</taxon>
        <taxon>Betaproteobacteria</taxon>
        <taxon>Burkholderiales</taxon>
        <taxon>Burkholderiaceae</taxon>
        <taxon>Paraburkholderia</taxon>
    </lineage>
</organism>
<evidence type="ECO:0000313" key="2">
    <source>
        <dbReference type="Proteomes" id="UP001431019"/>
    </source>
</evidence>
<sequence>MIALWAHPRSLSTAFERVFIERGDFQVFHEPFASCRFAGSNAEYIPFNHLSQSAAGSYRQVRDGLLEAATRSNIFHKDMCYHCVDELLADAQFLAYQTNAFIIRDPKTTILSHAELFPDMKLDAIGYEALYRVFERVRELTGNPPVVIHAQDLASRPDATMKAFCDAAGIAHRADALQWNAGMPAQWEAWREWHSEAGASTAITRNTARTYTVDIDTNPRLQSYYRHHLPFYELLNQQKLRLPVEVV</sequence>
<dbReference type="InterPro" id="IPR053226">
    <property type="entry name" value="Pyrrolopyrazine_biosynth_F"/>
</dbReference>
<dbReference type="Pfam" id="PF19798">
    <property type="entry name" value="Sulfotransfer_5"/>
    <property type="match status" value="1"/>
</dbReference>
<evidence type="ECO:0008006" key="3">
    <source>
        <dbReference type="Google" id="ProtNLM"/>
    </source>
</evidence>
<dbReference type="Gene3D" id="3.40.50.300">
    <property type="entry name" value="P-loop containing nucleotide triphosphate hydrolases"/>
    <property type="match status" value="1"/>
</dbReference>
<evidence type="ECO:0000313" key="1">
    <source>
        <dbReference type="EMBL" id="MCC8395766.1"/>
    </source>
</evidence>
<keyword evidence="2" id="KW-1185">Reference proteome</keyword>